<proteinExistence type="predicted"/>
<dbReference type="Proteomes" id="UP001632038">
    <property type="component" value="Unassembled WGS sequence"/>
</dbReference>
<feature type="compositionally biased region" description="Low complexity" evidence="1">
    <location>
        <begin position="37"/>
        <end position="47"/>
    </location>
</feature>
<comment type="caution">
    <text evidence="2">The sequence shown here is derived from an EMBL/GenBank/DDBJ whole genome shotgun (WGS) entry which is preliminary data.</text>
</comment>
<gene>
    <name evidence="2" type="ORF">CASFOL_021044</name>
</gene>
<reference evidence="3" key="1">
    <citation type="journal article" date="2024" name="IScience">
        <title>Strigolactones Initiate the Formation of Haustorium-like Structures in Castilleja.</title>
        <authorList>
            <person name="Buerger M."/>
            <person name="Peterson D."/>
            <person name="Chory J."/>
        </authorList>
    </citation>
    <scope>NUCLEOTIDE SEQUENCE [LARGE SCALE GENOMIC DNA]</scope>
</reference>
<accession>A0ABD3CVE0</accession>
<dbReference type="EMBL" id="JAVIJP010000028">
    <property type="protein sequence ID" value="KAL3633990.1"/>
    <property type="molecule type" value="Genomic_DNA"/>
</dbReference>
<name>A0ABD3CVE0_9LAMI</name>
<keyword evidence="3" id="KW-1185">Reference proteome</keyword>
<evidence type="ECO:0000256" key="1">
    <source>
        <dbReference type="SAM" id="MobiDB-lite"/>
    </source>
</evidence>
<evidence type="ECO:0000313" key="3">
    <source>
        <dbReference type="Proteomes" id="UP001632038"/>
    </source>
</evidence>
<feature type="compositionally biased region" description="Basic and acidic residues" evidence="1">
    <location>
        <begin position="16"/>
        <end position="27"/>
    </location>
</feature>
<evidence type="ECO:0000313" key="2">
    <source>
        <dbReference type="EMBL" id="KAL3633990.1"/>
    </source>
</evidence>
<sequence length="47" mass="5249">MPSCHNSPGGSHARRNRLDPDGCDPFRRSRPPPPPLHHTSSHAPQRM</sequence>
<organism evidence="2 3">
    <name type="scientific">Castilleja foliolosa</name>
    <dbReference type="NCBI Taxonomy" id="1961234"/>
    <lineage>
        <taxon>Eukaryota</taxon>
        <taxon>Viridiplantae</taxon>
        <taxon>Streptophyta</taxon>
        <taxon>Embryophyta</taxon>
        <taxon>Tracheophyta</taxon>
        <taxon>Spermatophyta</taxon>
        <taxon>Magnoliopsida</taxon>
        <taxon>eudicotyledons</taxon>
        <taxon>Gunneridae</taxon>
        <taxon>Pentapetalae</taxon>
        <taxon>asterids</taxon>
        <taxon>lamiids</taxon>
        <taxon>Lamiales</taxon>
        <taxon>Orobanchaceae</taxon>
        <taxon>Pedicularideae</taxon>
        <taxon>Castillejinae</taxon>
        <taxon>Castilleja</taxon>
    </lineage>
</organism>
<protein>
    <submittedName>
        <fullName evidence="2">Uncharacterized protein</fullName>
    </submittedName>
</protein>
<dbReference type="AlphaFoldDB" id="A0ABD3CVE0"/>
<feature type="region of interest" description="Disordered" evidence="1">
    <location>
        <begin position="1"/>
        <end position="47"/>
    </location>
</feature>